<dbReference type="NCBIfam" id="TIGR01460">
    <property type="entry name" value="HAD-SF-IIA"/>
    <property type="match status" value="1"/>
</dbReference>
<evidence type="ECO:0000313" key="1">
    <source>
        <dbReference type="EMBL" id="GAA1778829.1"/>
    </source>
</evidence>
<reference evidence="2" key="1">
    <citation type="journal article" date="2019" name="Int. J. Syst. Evol. Microbiol.">
        <title>The Global Catalogue of Microorganisms (GCM) 10K type strain sequencing project: providing services to taxonomists for standard genome sequencing and annotation.</title>
        <authorList>
            <consortium name="The Broad Institute Genomics Platform"/>
            <consortium name="The Broad Institute Genome Sequencing Center for Infectious Disease"/>
            <person name="Wu L."/>
            <person name="Ma J."/>
        </authorList>
    </citation>
    <scope>NUCLEOTIDE SEQUENCE [LARGE SCALE GENOMIC DNA]</scope>
    <source>
        <strain evidence="2">JCM 15592</strain>
    </source>
</reference>
<comment type="caution">
    <text evidence="1">The sequence shown here is derived from an EMBL/GenBank/DDBJ whole genome shotgun (WGS) entry which is preliminary data.</text>
</comment>
<protein>
    <submittedName>
        <fullName evidence="1">HAD hydrolase-like protein</fullName>
    </submittedName>
</protein>
<gene>
    <name evidence="1" type="ORF">GCM10009811_00330</name>
</gene>
<sequence length="360" mass="36146">MRALLTLSASTIATESQNQPRTAMPDTAGGPGSLVAAYDGIVCDLDGVVYRGPAAVPGAVEALGELAVPIVYATNNASRPPAAVAAHLRELGLATEAGAVVNSSMAGAAEIARRVPPGSRVLAIGGVGVAEALAAVGLDPVGDATEPVAAVLQGYGPDVRATDLAEAAYAVGGGAQWVATNTDLTLPTDRGIAPGNGSLVHCVALATGQQPFVVGKPEAPLYLISCEVLGLAPARVLAVGDRLETDILGAYAAGMDSVLVLTGVHGARDAALAPVGERPTYLVGDLGELSMPYLGVVADGDGFRCGSIHVRLDGERLIMAGDDDPLPVMRAGMAAIWAAADAGAAPETLRELAEALPDRM</sequence>
<dbReference type="Pfam" id="PF13344">
    <property type="entry name" value="Hydrolase_6"/>
    <property type="match status" value="1"/>
</dbReference>
<dbReference type="InterPro" id="IPR023214">
    <property type="entry name" value="HAD_sf"/>
</dbReference>
<dbReference type="PANTHER" id="PTHR19288:SF95">
    <property type="entry name" value="D-GLYCEROL 3-PHOSPHATE PHOSPHATASE"/>
    <property type="match status" value="1"/>
</dbReference>
<organism evidence="1 2">
    <name type="scientific">Nostocoides veronense</name>
    <dbReference type="NCBI Taxonomy" id="330836"/>
    <lineage>
        <taxon>Bacteria</taxon>
        <taxon>Bacillati</taxon>
        <taxon>Actinomycetota</taxon>
        <taxon>Actinomycetes</taxon>
        <taxon>Micrococcales</taxon>
        <taxon>Intrasporangiaceae</taxon>
        <taxon>Nostocoides</taxon>
    </lineage>
</organism>
<dbReference type="EMBL" id="BAAAPO010000001">
    <property type="protein sequence ID" value="GAA1778829.1"/>
    <property type="molecule type" value="Genomic_DNA"/>
</dbReference>
<evidence type="ECO:0000313" key="2">
    <source>
        <dbReference type="Proteomes" id="UP001499938"/>
    </source>
</evidence>
<dbReference type="Gene3D" id="3.40.50.1000">
    <property type="entry name" value="HAD superfamily/HAD-like"/>
    <property type="match status" value="2"/>
</dbReference>
<proteinExistence type="predicted"/>
<dbReference type="PANTHER" id="PTHR19288">
    <property type="entry name" value="4-NITROPHENYLPHOSPHATASE-RELATED"/>
    <property type="match status" value="1"/>
</dbReference>
<accession>A0ABP4XHW4</accession>
<dbReference type="InterPro" id="IPR036412">
    <property type="entry name" value="HAD-like_sf"/>
</dbReference>
<dbReference type="Pfam" id="PF13242">
    <property type="entry name" value="Hydrolase_like"/>
    <property type="match status" value="1"/>
</dbReference>
<keyword evidence="2" id="KW-1185">Reference proteome</keyword>
<name>A0ABP4XHW4_9MICO</name>
<dbReference type="Proteomes" id="UP001499938">
    <property type="component" value="Unassembled WGS sequence"/>
</dbReference>
<dbReference type="InterPro" id="IPR006357">
    <property type="entry name" value="HAD-SF_hydro_IIA"/>
</dbReference>
<dbReference type="SUPFAM" id="SSF56784">
    <property type="entry name" value="HAD-like"/>
    <property type="match status" value="1"/>
</dbReference>